<dbReference type="Gene3D" id="2.40.30.10">
    <property type="entry name" value="Translation factors"/>
    <property type="match status" value="1"/>
</dbReference>
<sequence>MVHHRLTVLPLVLRRVRLERAVDVTPRMRRITLGGEELGEFTRDGLTLPAFACPGFDDHIKLIFASDGNVRDVLPAQLEHGIDWPPSRTRVTRDYTPRRHDRRALELDLDVVMHGDGPASAWARDAKPGAELWIVGPKSSVVVPEDTDWVLLAGDETALPAISRFLEDRPLDVPVRAVVTIADDAARQPLPTREGDVLDWIVAPAGDENALADAVRAVEPLPGTPYVWAGAESRALLPVRRHVSKERGVPKSHVNITGYWHRDEGHDPARAGANEAVVSPVSWFAVRAAVCLGIPSALAEGELSVADLALRAGVDPAALEPLLAMVTAPGVVVRDQDTVRLGPLGQELAVDEHARERFEGLHAEQVIALADLAPALAKGTAAWSRGAGTTLRQSVVDDPERYAELAEDAGGLVHLVTGVPALAVWNRGGRVAITGPGALVVADVLAEGTGSCPAVVEDPGPLRVLRDEAGAASPFEFTETWGERDVAVTALAIGHRTDAEAETLLRVLRAAAPVAVLIEKLRPDGLSPAAAEEALLHLATLGTPPRAPADLGRIAARAGWRISARRPLGWGVECFELAAIS</sequence>
<proteinExistence type="predicted"/>
<dbReference type="RefSeq" id="WP_091797285.1">
    <property type="nucleotide sequence ID" value="NZ_CP016353.1"/>
</dbReference>
<dbReference type="InterPro" id="IPR036388">
    <property type="entry name" value="WH-like_DNA-bd_sf"/>
</dbReference>
<dbReference type="Proteomes" id="UP000199494">
    <property type="component" value="Unassembled WGS sequence"/>
</dbReference>
<dbReference type="InterPro" id="IPR007037">
    <property type="entry name" value="SIP_rossman_dom"/>
</dbReference>
<dbReference type="EMBL" id="FMZE01000001">
    <property type="protein sequence ID" value="SDC22299.1"/>
    <property type="molecule type" value="Genomic_DNA"/>
</dbReference>
<dbReference type="InterPro" id="IPR039374">
    <property type="entry name" value="SIP_fam"/>
</dbReference>
<dbReference type="InterPro" id="IPR013113">
    <property type="entry name" value="SIP_FAD-bd"/>
</dbReference>
<keyword evidence="2" id="KW-1185">Reference proteome</keyword>
<dbReference type="SUPFAM" id="SSF46785">
    <property type="entry name" value="Winged helix' DNA-binding domain"/>
    <property type="match status" value="1"/>
</dbReference>
<dbReference type="Pfam" id="PF04954">
    <property type="entry name" value="SIP"/>
    <property type="match status" value="1"/>
</dbReference>
<dbReference type="Gene3D" id="1.10.10.10">
    <property type="entry name" value="Winged helix-like DNA-binding domain superfamily/Winged helix DNA-binding domain"/>
    <property type="match status" value="1"/>
</dbReference>
<dbReference type="PANTHER" id="PTHR30157">
    <property type="entry name" value="FERRIC REDUCTASE, NADPH-DEPENDENT"/>
    <property type="match status" value="1"/>
</dbReference>
<dbReference type="InterPro" id="IPR036390">
    <property type="entry name" value="WH_DNA-bd_sf"/>
</dbReference>
<organism evidence="1 2">
    <name type="scientific">Prauserella marina</name>
    <dbReference type="NCBI Taxonomy" id="530584"/>
    <lineage>
        <taxon>Bacteria</taxon>
        <taxon>Bacillati</taxon>
        <taxon>Actinomycetota</taxon>
        <taxon>Actinomycetes</taxon>
        <taxon>Pseudonocardiales</taxon>
        <taxon>Pseudonocardiaceae</taxon>
        <taxon>Prauserella</taxon>
    </lineage>
</organism>
<dbReference type="KEGG" id="pmad:BAY61_12455"/>
<dbReference type="InterPro" id="IPR017938">
    <property type="entry name" value="Riboflavin_synthase-like_b-brl"/>
</dbReference>
<dbReference type="PANTHER" id="PTHR30157:SF0">
    <property type="entry name" value="NADPH-DEPENDENT FERRIC-CHELATE REDUCTASE"/>
    <property type="match status" value="1"/>
</dbReference>
<accession>A0A222VP26</accession>
<evidence type="ECO:0000313" key="2">
    <source>
        <dbReference type="Proteomes" id="UP000199494"/>
    </source>
</evidence>
<dbReference type="Gene3D" id="3.40.50.80">
    <property type="entry name" value="Nucleotide-binding domain of ferredoxin-NADP reductase (FNR) module"/>
    <property type="match status" value="1"/>
</dbReference>
<dbReference type="AlphaFoldDB" id="A0A222VP26"/>
<dbReference type="STRING" id="530584.SAMN05421630_101871"/>
<dbReference type="SUPFAM" id="SSF63380">
    <property type="entry name" value="Riboflavin synthase domain-like"/>
    <property type="match status" value="1"/>
</dbReference>
<dbReference type="Pfam" id="PF08021">
    <property type="entry name" value="FAD_binding_9"/>
    <property type="match status" value="1"/>
</dbReference>
<dbReference type="OrthoDB" id="3291337at2"/>
<protein>
    <submittedName>
        <fullName evidence="1">NADPH-dependent ferric siderophore reductase, contains FAD-binding and SIP domains</fullName>
    </submittedName>
</protein>
<dbReference type="GO" id="GO:0016491">
    <property type="term" value="F:oxidoreductase activity"/>
    <property type="evidence" value="ECO:0007669"/>
    <property type="project" value="InterPro"/>
</dbReference>
<dbReference type="InterPro" id="IPR039261">
    <property type="entry name" value="FNR_nucleotide-bd"/>
</dbReference>
<name>A0A222VP26_9PSEU</name>
<dbReference type="InterPro" id="IPR017927">
    <property type="entry name" value="FAD-bd_FR_type"/>
</dbReference>
<dbReference type="CDD" id="cd06193">
    <property type="entry name" value="siderophore_interacting"/>
    <property type="match status" value="1"/>
</dbReference>
<dbReference type="PROSITE" id="PS51384">
    <property type="entry name" value="FAD_FR"/>
    <property type="match status" value="1"/>
</dbReference>
<evidence type="ECO:0000313" key="1">
    <source>
        <dbReference type="EMBL" id="SDC22299.1"/>
    </source>
</evidence>
<reference evidence="1 2" key="1">
    <citation type="submission" date="2016-10" db="EMBL/GenBank/DDBJ databases">
        <authorList>
            <person name="de Groot N.N."/>
        </authorList>
    </citation>
    <scope>NUCLEOTIDE SEQUENCE [LARGE SCALE GENOMIC DNA]</scope>
    <source>
        <strain evidence="1 2">CGMCC 4.5506</strain>
    </source>
</reference>
<gene>
    <name evidence="1" type="ORF">SAMN05421630_101871</name>
</gene>